<dbReference type="PANTHER" id="PTHR23028:SF53">
    <property type="entry name" value="ACYL_TRANSF_3 DOMAIN-CONTAINING PROTEIN"/>
    <property type="match status" value="1"/>
</dbReference>
<gene>
    <name evidence="4" type="ORF">UFOPK3775_00837</name>
</gene>
<dbReference type="GO" id="GO:0016020">
    <property type="term" value="C:membrane"/>
    <property type="evidence" value="ECO:0007669"/>
    <property type="project" value="TreeGrafter"/>
</dbReference>
<dbReference type="InterPro" id="IPR050879">
    <property type="entry name" value="Acyltransferase_3"/>
</dbReference>
<dbReference type="InterPro" id="IPR043968">
    <property type="entry name" value="SGNH"/>
</dbReference>
<dbReference type="AlphaFoldDB" id="A0A6J5ZBJ9"/>
<dbReference type="InterPro" id="IPR002656">
    <property type="entry name" value="Acyl_transf_3_dom"/>
</dbReference>
<feature type="domain" description="SGNH" evidence="3">
    <location>
        <begin position="402"/>
        <end position="608"/>
    </location>
</feature>
<keyword evidence="1" id="KW-0472">Membrane</keyword>
<feature type="transmembrane region" description="Helical" evidence="1">
    <location>
        <begin position="165"/>
        <end position="184"/>
    </location>
</feature>
<dbReference type="GO" id="GO:0009103">
    <property type="term" value="P:lipopolysaccharide biosynthetic process"/>
    <property type="evidence" value="ECO:0007669"/>
    <property type="project" value="TreeGrafter"/>
</dbReference>
<evidence type="ECO:0000259" key="2">
    <source>
        <dbReference type="Pfam" id="PF01757"/>
    </source>
</evidence>
<dbReference type="Pfam" id="PF19040">
    <property type="entry name" value="SGNH"/>
    <property type="match status" value="1"/>
</dbReference>
<keyword evidence="1" id="KW-1133">Transmembrane helix</keyword>
<evidence type="ECO:0000313" key="4">
    <source>
        <dbReference type="EMBL" id="CAB4340004.1"/>
    </source>
</evidence>
<feature type="domain" description="Acyltransferase 3" evidence="2">
    <location>
        <begin position="9"/>
        <end position="325"/>
    </location>
</feature>
<name>A0A6J5ZBJ9_9ZZZZ</name>
<feature type="transmembrane region" description="Helical" evidence="1">
    <location>
        <begin position="135"/>
        <end position="158"/>
    </location>
</feature>
<dbReference type="PANTHER" id="PTHR23028">
    <property type="entry name" value="ACETYLTRANSFERASE"/>
    <property type="match status" value="1"/>
</dbReference>
<feature type="transmembrane region" description="Helical" evidence="1">
    <location>
        <begin position="74"/>
        <end position="93"/>
    </location>
</feature>
<sequence>MKSSTRIPQIQALRALAALLVLIYHADWIPGGYIGVDIFYVISGYLITGLLVRELSNSRTVALSAFYARRFRRLLPSSFVVIITTGIVGWILLPSSMRESFGKDLIAASTYISNFLFALWNNDYQNLNSTPSPFIHFWSLAVEEQFYLFWPLTLLLLFKIGKRRGLILGISLIGFLSFIYSLYLTAASPIWSFYILPTRAWELAAGALLVFLPFDKFAKPQLALAGGIGLLFATLRFNEQTPFPGTAAIAPVLATTLLILSSQKWPPLFNGVGKSRIVQWLGEISYPLYLWHWPVLVIPSIYWARPLSLIEKFLLLSLTVLLADLTHRFVEEPLRYKRWNNQLTFRVTIVSTLSLVLAGAAIFSSYSNTITIADGGKYSLDEIKAKWNNYADGCHLKLGQTVSPICEYGDLTSTRTIVLYGDSHASHWLPALDLIGRENQLKIVSLTKSACPSAEVIKEVDGQYQIAECQAFRDASIARIATIKPLAVIATGSQAATEPNSNKDGLSWWLKGESILYQRIKSLTQYPIYISDTPMRKVEVPDCLAAALGPICDGATKVNPRVAEGLIGIDPTPWLCERTCPALIDGIVTYRDHSHLTIAMSKHLAPNLITALKRIGVL</sequence>
<dbReference type="GO" id="GO:0016747">
    <property type="term" value="F:acyltransferase activity, transferring groups other than amino-acyl groups"/>
    <property type="evidence" value="ECO:0007669"/>
    <property type="project" value="InterPro"/>
</dbReference>
<keyword evidence="1" id="KW-0812">Transmembrane</keyword>
<dbReference type="Pfam" id="PF01757">
    <property type="entry name" value="Acyl_transf_3"/>
    <property type="match status" value="1"/>
</dbReference>
<dbReference type="EMBL" id="CAESAK010000106">
    <property type="protein sequence ID" value="CAB4340004.1"/>
    <property type="molecule type" value="Genomic_DNA"/>
</dbReference>
<evidence type="ECO:0000259" key="3">
    <source>
        <dbReference type="Pfam" id="PF19040"/>
    </source>
</evidence>
<evidence type="ECO:0000256" key="1">
    <source>
        <dbReference type="SAM" id="Phobius"/>
    </source>
</evidence>
<reference evidence="4" key="1">
    <citation type="submission" date="2020-05" db="EMBL/GenBank/DDBJ databases">
        <authorList>
            <person name="Chiriac C."/>
            <person name="Salcher M."/>
            <person name="Ghai R."/>
            <person name="Kavagutti S V."/>
        </authorList>
    </citation>
    <scope>NUCLEOTIDE SEQUENCE</scope>
</reference>
<feature type="transmembrane region" description="Helical" evidence="1">
    <location>
        <begin position="34"/>
        <end position="53"/>
    </location>
</feature>
<proteinExistence type="predicted"/>
<organism evidence="4">
    <name type="scientific">freshwater metagenome</name>
    <dbReference type="NCBI Taxonomy" id="449393"/>
    <lineage>
        <taxon>unclassified sequences</taxon>
        <taxon>metagenomes</taxon>
        <taxon>ecological metagenomes</taxon>
    </lineage>
</organism>
<protein>
    <submittedName>
        <fullName evidence="4">Unannotated protein</fullName>
    </submittedName>
</protein>
<accession>A0A6J5ZBJ9</accession>
<feature type="transmembrane region" description="Helical" evidence="1">
    <location>
        <begin position="12"/>
        <end position="28"/>
    </location>
</feature>